<organism evidence="1 2">
    <name type="scientific">Trifolium pratense</name>
    <name type="common">Red clover</name>
    <dbReference type="NCBI Taxonomy" id="57577"/>
    <lineage>
        <taxon>Eukaryota</taxon>
        <taxon>Viridiplantae</taxon>
        <taxon>Streptophyta</taxon>
        <taxon>Embryophyta</taxon>
        <taxon>Tracheophyta</taxon>
        <taxon>Spermatophyta</taxon>
        <taxon>Magnoliopsida</taxon>
        <taxon>eudicotyledons</taxon>
        <taxon>Gunneridae</taxon>
        <taxon>Pentapetalae</taxon>
        <taxon>rosids</taxon>
        <taxon>fabids</taxon>
        <taxon>Fabales</taxon>
        <taxon>Fabaceae</taxon>
        <taxon>Papilionoideae</taxon>
        <taxon>50 kb inversion clade</taxon>
        <taxon>NPAAA clade</taxon>
        <taxon>Hologalegina</taxon>
        <taxon>IRL clade</taxon>
        <taxon>Trifolieae</taxon>
        <taxon>Trifolium</taxon>
    </lineage>
</organism>
<comment type="caution">
    <text evidence="1">The sequence shown here is derived from an EMBL/GenBank/DDBJ whole genome shotgun (WGS) entry which is preliminary data.</text>
</comment>
<evidence type="ECO:0000313" key="1">
    <source>
        <dbReference type="EMBL" id="CAJ2654923.1"/>
    </source>
</evidence>
<keyword evidence="2" id="KW-1185">Reference proteome</keyword>
<dbReference type="Proteomes" id="UP001177021">
    <property type="component" value="Unassembled WGS sequence"/>
</dbReference>
<name>A0ACB0KEY7_TRIPR</name>
<sequence>MLLNSTFLLLPSFFKNQELGRTNILGHINGSTLPCYATATATNTNISQRKSANYQPNIWNYDTLQSLKQDHTDLRYVERGRRLKEEVRNMIKEENVEILELIDIVKRLGLNYHFEEEIGEAIDRFLSLEKFNNTIIHTSLHETALRFRLLRDYGYDVSKDIFERFKEHNGNFKECLVKDVKGMLSLYEASFLSYEGEQILDEANAFTSFHLRGLKEDKSSFLFEQVNRSLELPLHRRFQRLEARWYIESYQKRKDANMVLVEAAKMDFNILQSNLQQELKEISKWWKGMGLAPRLSFGRDRLMECYFWAVGMTPFETKFSDLRKGLTKVASLITLIDDIYDVYGTLDELQLFTTAVERWDINAIQILPEYMKIFFLALYNTVNEFAYETLKDKGHDILPYLIKAWSDMLKAFLQEARWCHDKQLPKFDDYLNNAWVSASGVVLLTHTYFLLNHSLTKEGLEYLENCHMLLKRPSIIFRLCNDLATSSAELQRGEGANSIICYMNENGVSEEAAYKHIHSLLNETWKKMNKDRVTNSTFSKYFVEIAINLARISHCTYQYGDGHGAPDTIARNRIKALILEPID</sequence>
<accession>A0ACB0KEY7</accession>
<proteinExistence type="predicted"/>
<evidence type="ECO:0000313" key="2">
    <source>
        <dbReference type="Proteomes" id="UP001177021"/>
    </source>
</evidence>
<reference evidence="1" key="1">
    <citation type="submission" date="2023-10" db="EMBL/GenBank/DDBJ databases">
        <authorList>
            <person name="Rodriguez Cubillos JULIANA M."/>
            <person name="De Vega J."/>
        </authorList>
    </citation>
    <scope>NUCLEOTIDE SEQUENCE</scope>
</reference>
<gene>
    <name evidence="1" type="ORF">MILVUS5_LOCUS21962</name>
</gene>
<protein>
    <submittedName>
        <fullName evidence="1">Uncharacterized protein</fullName>
    </submittedName>
</protein>
<dbReference type="EMBL" id="CASHSV030000206">
    <property type="protein sequence ID" value="CAJ2654923.1"/>
    <property type="molecule type" value="Genomic_DNA"/>
</dbReference>